<evidence type="ECO:0000256" key="1">
    <source>
        <dbReference type="SAM" id="MobiDB-lite"/>
    </source>
</evidence>
<protein>
    <recommendedName>
        <fullName evidence="2">DUF3298 domain-containing protein</fullName>
    </recommendedName>
</protein>
<feature type="domain" description="DUF3298" evidence="2">
    <location>
        <begin position="166"/>
        <end position="240"/>
    </location>
</feature>
<feature type="region of interest" description="Disordered" evidence="1">
    <location>
        <begin position="23"/>
        <end position="55"/>
    </location>
</feature>
<dbReference type="Proteomes" id="UP000198327">
    <property type="component" value="Unassembled WGS sequence"/>
</dbReference>
<dbReference type="Gene3D" id="3.90.640.20">
    <property type="entry name" value="Heat-shock cognate protein, ATPase"/>
    <property type="match status" value="1"/>
</dbReference>
<dbReference type="STRING" id="398843.A3K89_22795"/>
<organism evidence="3 4">
    <name type="scientific">Rhodococcoides kyotonense</name>
    <dbReference type="NCBI Taxonomy" id="398843"/>
    <lineage>
        <taxon>Bacteria</taxon>
        <taxon>Bacillati</taxon>
        <taxon>Actinomycetota</taxon>
        <taxon>Actinomycetes</taxon>
        <taxon>Mycobacteriales</taxon>
        <taxon>Nocardiaceae</taxon>
        <taxon>Rhodococcoides</taxon>
    </lineage>
</organism>
<gene>
    <name evidence="3" type="ORF">SAMN05421642_10762</name>
</gene>
<feature type="compositionally biased region" description="Low complexity" evidence="1">
    <location>
        <begin position="23"/>
        <end position="34"/>
    </location>
</feature>
<evidence type="ECO:0000313" key="4">
    <source>
        <dbReference type="Proteomes" id="UP000198327"/>
    </source>
</evidence>
<evidence type="ECO:0000313" key="3">
    <source>
        <dbReference type="EMBL" id="SNS93003.1"/>
    </source>
</evidence>
<keyword evidence="4" id="KW-1185">Reference proteome</keyword>
<dbReference type="InterPro" id="IPR037126">
    <property type="entry name" value="PdaC/RsiV-like_sf"/>
</dbReference>
<accession>A0A239IJ17</accession>
<reference evidence="4" key="1">
    <citation type="submission" date="2017-06" db="EMBL/GenBank/DDBJ databases">
        <authorList>
            <person name="Varghese N."/>
            <person name="Submissions S."/>
        </authorList>
    </citation>
    <scope>NUCLEOTIDE SEQUENCE [LARGE SCALE GENOMIC DNA]</scope>
    <source>
        <strain evidence="4">JCM 23211</strain>
    </source>
</reference>
<name>A0A239IJ17_9NOCA</name>
<dbReference type="AlphaFoldDB" id="A0A239IJ17"/>
<evidence type="ECO:0000259" key="2">
    <source>
        <dbReference type="Pfam" id="PF11738"/>
    </source>
</evidence>
<dbReference type="Pfam" id="PF11738">
    <property type="entry name" value="DUF3298"/>
    <property type="match status" value="1"/>
</dbReference>
<dbReference type="EMBL" id="FZOW01000007">
    <property type="protein sequence ID" value="SNS93003.1"/>
    <property type="molecule type" value="Genomic_DNA"/>
</dbReference>
<dbReference type="InterPro" id="IPR021729">
    <property type="entry name" value="DUF3298"/>
</dbReference>
<proteinExistence type="predicted"/>
<sequence length="257" mass="26760">MVAAAIGTSMALSTTAGCTTDGTATASDDATPTSVVQTSQAKPSRTEATTTPQPTPYAFTAARVSGSTDRVDYDVNIPQITGGDDAVVAEFNESMRAALQDQIDGYGQSRFTLSDARPGPTYVGDSVVAAVLNTSWDANPPGAHPTYIIATVTVNTENATPVTLEDLFPDLQAGLQRLSEQSALLLPNTAAGDDFERTGIEPIESNFANWVPSASGMNIRFGDYQVGPHAIGLVDVTIPWATLADVADPYTVGVLSS</sequence>
<feature type="compositionally biased region" description="Polar residues" evidence="1">
    <location>
        <begin position="35"/>
        <end position="52"/>
    </location>
</feature>